<dbReference type="AlphaFoldDB" id="A0A8H8WZT0"/>
<dbReference type="PROSITE" id="PS51296">
    <property type="entry name" value="RIESKE"/>
    <property type="match status" value="1"/>
</dbReference>
<sequence>MAVKKVSIAADCRVLVELPQQGMRVLVVVDSAEVRVVNDKCRHRGGPIHLCYRDSGNVRRCPWHDRKIGRDYPSGEVCATYQRSRGLLQLVSHQPQGAPWPVRVIAPEAQAAPAYASL</sequence>
<dbReference type="Pfam" id="PF00355">
    <property type="entry name" value="Rieske"/>
    <property type="match status" value="1"/>
</dbReference>
<reference evidence="6" key="1">
    <citation type="submission" date="2020-11" db="EMBL/GenBank/DDBJ databases">
        <title>Complete genome sequence of a novel pathogenic Methylobacterium strain isolated from rice in Vietnam.</title>
        <authorList>
            <person name="Lai K."/>
            <person name="Okazaki S."/>
            <person name="Higashi K."/>
            <person name="Mori H."/>
            <person name="Toyoda A."/>
            <person name="Kurokawa K."/>
        </authorList>
    </citation>
    <scope>NUCLEOTIDE SEQUENCE</scope>
    <source>
        <strain evidence="6">VL1</strain>
        <plasmid evidence="6">pVL1_1</plasmid>
    </source>
</reference>
<evidence type="ECO:0000313" key="7">
    <source>
        <dbReference type="Proteomes" id="UP000663508"/>
    </source>
</evidence>
<evidence type="ECO:0000259" key="5">
    <source>
        <dbReference type="PROSITE" id="PS51296"/>
    </source>
</evidence>
<dbReference type="GO" id="GO:0046872">
    <property type="term" value="F:metal ion binding"/>
    <property type="evidence" value="ECO:0007669"/>
    <property type="project" value="UniProtKB-KW"/>
</dbReference>
<geneLocation type="plasmid" evidence="6 7">
    <name>pVL1_1</name>
</geneLocation>
<dbReference type="GO" id="GO:0051537">
    <property type="term" value="F:2 iron, 2 sulfur cluster binding"/>
    <property type="evidence" value="ECO:0007669"/>
    <property type="project" value="UniProtKB-KW"/>
</dbReference>
<proteinExistence type="predicted"/>
<keyword evidence="6" id="KW-0614">Plasmid</keyword>
<dbReference type="InterPro" id="IPR017941">
    <property type="entry name" value="Rieske_2Fe-2S"/>
</dbReference>
<dbReference type="KEGG" id="mind:mvi_61460"/>
<dbReference type="EMBL" id="AP024146">
    <property type="protein sequence ID" value="BCM87685.1"/>
    <property type="molecule type" value="Genomic_DNA"/>
</dbReference>
<feature type="domain" description="Rieske" evidence="5">
    <location>
        <begin position="1"/>
        <end position="64"/>
    </location>
</feature>
<dbReference type="SUPFAM" id="SSF50022">
    <property type="entry name" value="ISP domain"/>
    <property type="match status" value="1"/>
</dbReference>
<dbReference type="Gene3D" id="2.102.10.10">
    <property type="entry name" value="Rieske [2Fe-2S] iron-sulphur domain"/>
    <property type="match status" value="1"/>
</dbReference>
<dbReference type="RefSeq" id="WP_207183735.1">
    <property type="nucleotide sequence ID" value="NZ_AP024146.1"/>
</dbReference>
<evidence type="ECO:0000256" key="1">
    <source>
        <dbReference type="ARBA" id="ARBA00022714"/>
    </source>
</evidence>
<evidence type="ECO:0000313" key="6">
    <source>
        <dbReference type="EMBL" id="BCM87685.1"/>
    </source>
</evidence>
<keyword evidence="4" id="KW-0411">Iron-sulfur</keyword>
<dbReference type="Proteomes" id="UP000663508">
    <property type="component" value="Plasmid pVL1_1"/>
</dbReference>
<organism evidence="6 7">
    <name type="scientific">Methylobacterium indicum</name>
    <dbReference type="NCBI Taxonomy" id="1775910"/>
    <lineage>
        <taxon>Bacteria</taxon>
        <taxon>Pseudomonadati</taxon>
        <taxon>Pseudomonadota</taxon>
        <taxon>Alphaproteobacteria</taxon>
        <taxon>Hyphomicrobiales</taxon>
        <taxon>Methylobacteriaceae</taxon>
        <taxon>Methylobacterium</taxon>
    </lineage>
</organism>
<keyword evidence="3" id="KW-0408">Iron</keyword>
<protein>
    <recommendedName>
        <fullName evidence="5">Rieske domain-containing protein</fullName>
    </recommendedName>
</protein>
<evidence type="ECO:0000256" key="3">
    <source>
        <dbReference type="ARBA" id="ARBA00023004"/>
    </source>
</evidence>
<evidence type="ECO:0000256" key="2">
    <source>
        <dbReference type="ARBA" id="ARBA00022723"/>
    </source>
</evidence>
<keyword evidence="2" id="KW-0479">Metal-binding</keyword>
<evidence type="ECO:0000256" key="4">
    <source>
        <dbReference type="ARBA" id="ARBA00023014"/>
    </source>
</evidence>
<keyword evidence="1" id="KW-0001">2Fe-2S</keyword>
<gene>
    <name evidence="6" type="ORF">mvi_61460</name>
</gene>
<name>A0A8H8WZT0_9HYPH</name>
<dbReference type="InterPro" id="IPR036922">
    <property type="entry name" value="Rieske_2Fe-2S_sf"/>
</dbReference>
<accession>A0A8H8WZT0</accession>